<dbReference type="PRINTS" id="PR00034">
    <property type="entry name" value="HTHCRP"/>
</dbReference>
<dbReference type="FunFam" id="1.10.10.10:FF:000028">
    <property type="entry name" value="Fumarate/nitrate reduction transcriptional regulator Fnr"/>
    <property type="match status" value="1"/>
</dbReference>
<feature type="domain" description="HTH crp-type" evidence="5">
    <location>
        <begin position="164"/>
        <end position="237"/>
    </location>
</feature>
<dbReference type="InterPro" id="IPR000595">
    <property type="entry name" value="cNMP-bd_dom"/>
</dbReference>
<sequence>MNDHDKLALNLKPLGLKSACASCSVLELCLPLGLNDSEVKRLDDLIVQRVKIKKGNTLYRQGDPLHALYAVRLGFFKTTLTSEDGREQVTGFQMTGEMLGMDAISEDRHACNAVALEDSEVCPIHFSQLERLSRDLPSLQHNLNKLMSREIVRDHSLLLMMGNMNSDERLAAFFLNLSQRLSLRGYSPFSFVLRMRREEIGSYLGLRLETISRGIARLRELGLLEVHAREVRILDVGGLKALIAGCSQQAKPL</sequence>
<dbReference type="InterPro" id="IPR014710">
    <property type="entry name" value="RmlC-like_jellyroll"/>
</dbReference>
<feature type="domain" description="Cyclic nucleotide-binding" evidence="4">
    <location>
        <begin position="30"/>
        <end position="104"/>
    </location>
</feature>
<keyword evidence="3" id="KW-0804">Transcription</keyword>
<keyword evidence="2" id="KW-0238">DNA-binding</keyword>
<comment type="caution">
    <text evidence="6">The sequence shown here is derived from an EMBL/GenBank/DDBJ whole genome shotgun (WGS) entry which is preliminary data.</text>
</comment>
<dbReference type="CDD" id="cd00092">
    <property type="entry name" value="HTH_CRP"/>
    <property type="match status" value="1"/>
</dbReference>
<gene>
    <name evidence="6" type="primary">fnr</name>
    <name evidence="6" type="ORF">HX829_23245</name>
</gene>
<dbReference type="GO" id="GO:0005829">
    <property type="term" value="C:cytosol"/>
    <property type="evidence" value="ECO:0007669"/>
    <property type="project" value="TreeGrafter"/>
</dbReference>
<dbReference type="SUPFAM" id="SSF46785">
    <property type="entry name" value="Winged helix' DNA-binding domain"/>
    <property type="match status" value="1"/>
</dbReference>
<reference evidence="6 7" key="1">
    <citation type="submission" date="2020-04" db="EMBL/GenBank/DDBJ databases">
        <title>Molecular characterization of pseudomonads from Agaricus bisporus reveal novel blotch 2 pathogens in Western Europe.</title>
        <authorList>
            <person name="Taparia T."/>
            <person name="Krijger M."/>
            <person name="Haynes E."/>
            <person name="Elpinstone J.G."/>
            <person name="Noble R."/>
            <person name="Van Der Wolf J."/>
        </authorList>
    </citation>
    <scope>NUCLEOTIDE SEQUENCE [LARGE SCALE GENOMIC DNA]</scope>
    <source>
        <strain evidence="6 7">F1001</strain>
    </source>
</reference>
<dbReference type="EMBL" id="JACAPU010000027">
    <property type="protein sequence ID" value="NWB49404.1"/>
    <property type="molecule type" value="Genomic_DNA"/>
</dbReference>
<dbReference type="PROSITE" id="PS50042">
    <property type="entry name" value="CNMP_BINDING_3"/>
    <property type="match status" value="1"/>
</dbReference>
<evidence type="ECO:0000259" key="4">
    <source>
        <dbReference type="PROSITE" id="PS50042"/>
    </source>
</evidence>
<proteinExistence type="predicted"/>
<dbReference type="CDD" id="cd00038">
    <property type="entry name" value="CAP_ED"/>
    <property type="match status" value="1"/>
</dbReference>
<dbReference type="AlphaFoldDB" id="A0A7Y7WJ61"/>
<evidence type="ECO:0000313" key="7">
    <source>
        <dbReference type="Proteomes" id="UP000582981"/>
    </source>
</evidence>
<dbReference type="Pfam" id="PF00027">
    <property type="entry name" value="cNMP_binding"/>
    <property type="match status" value="1"/>
</dbReference>
<dbReference type="InterPro" id="IPR012318">
    <property type="entry name" value="HTH_CRP"/>
</dbReference>
<dbReference type="InterPro" id="IPR050397">
    <property type="entry name" value="Env_Response_Regulators"/>
</dbReference>
<keyword evidence="1" id="KW-0805">Transcription regulation</keyword>
<dbReference type="NCBIfam" id="NF008365">
    <property type="entry name" value="PRK11161.1"/>
    <property type="match status" value="1"/>
</dbReference>
<dbReference type="Proteomes" id="UP000582981">
    <property type="component" value="Unassembled WGS sequence"/>
</dbReference>
<accession>A0A7Y7WJ61</accession>
<dbReference type="SMART" id="SM00419">
    <property type="entry name" value="HTH_CRP"/>
    <property type="match status" value="1"/>
</dbReference>
<dbReference type="SUPFAM" id="SSF51206">
    <property type="entry name" value="cAMP-binding domain-like"/>
    <property type="match status" value="1"/>
</dbReference>
<dbReference type="InterPro" id="IPR036388">
    <property type="entry name" value="WH-like_DNA-bd_sf"/>
</dbReference>
<dbReference type="RefSeq" id="WP_177145114.1">
    <property type="nucleotide sequence ID" value="NZ_JACAPU010000027.1"/>
</dbReference>
<dbReference type="Gene3D" id="2.60.120.10">
    <property type="entry name" value="Jelly Rolls"/>
    <property type="match status" value="1"/>
</dbReference>
<evidence type="ECO:0000259" key="5">
    <source>
        <dbReference type="PROSITE" id="PS51063"/>
    </source>
</evidence>
<dbReference type="InterPro" id="IPR036390">
    <property type="entry name" value="WH_DNA-bd_sf"/>
</dbReference>
<dbReference type="GO" id="GO:0003700">
    <property type="term" value="F:DNA-binding transcription factor activity"/>
    <property type="evidence" value="ECO:0007669"/>
    <property type="project" value="TreeGrafter"/>
</dbReference>
<dbReference type="Gene3D" id="1.10.10.10">
    <property type="entry name" value="Winged helix-like DNA-binding domain superfamily/Winged helix DNA-binding domain"/>
    <property type="match status" value="1"/>
</dbReference>
<dbReference type="PROSITE" id="PS51063">
    <property type="entry name" value="HTH_CRP_2"/>
    <property type="match status" value="1"/>
</dbReference>
<dbReference type="PANTHER" id="PTHR24567">
    <property type="entry name" value="CRP FAMILY TRANSCRIPTIONAL REGULATORY PROTEIN"/>
    <property type="match status" value="1"/>
</dbReference>
<name>A0A7Y7WJ61_9PSED</name>
<evidence type="ECO:0000256" key="2">
    <source>
        <dbReference type="ARBA" id="ARBA00023125"/>
    </source>
</evidence>
<dbReference type="InterPro" id="IPR018490">
    <property type="entry name" value="cNMP-bd_dom_sf"/>
</dbReference>
<dbReference type="Pfam" id="PF13545">
    <property type="entry name" value="HTH_Crp_2"/>
    <property type="match status" value="1"/>
</dbReference>
<evidence type="ECO:0000313" key="6">
    <source>
        <dbReference type="EMBL" id="NWB49404.1"/>
    </source>
</evidence>
<protein>
    <submittedName>
        <fullName evidence="6">Fumarate/nitrate reduction transcriptional regulator Fnr</fullName>
    </submittedName>
</protein>
<evidence type="ECO:0000256" key="1">
    <source>
        <dbReference type="ARBA" id="ARBA00023015"/>
    </source>
</evidence>
<evidence type="ECO:0000256" key="3">
    <source>
        <dbReference type="ARBA" id="ARBA00023163"/>
    </source>
</evidence>
<organism evidence="6 7">
    <name type="scientific">Pseudomonas gingeri</name>
    <dbReference type="NCBI Taxonomy" id="117681"/>
    <lineage>
        <taxon>Bacteria</taxon>
        <taxon>Pseudomonadati</taxon>
        <taxon>Pseudomonadota</taxon>
        <taxon>Gammaproteobacteria</taxon>
        <taxon>Pseudomonadales</taxon>
        <taxon>Pseudomonadaceae</taxon>
        <taxon>Pseudomonas</taxon>
    </lineage>
</organism>
<dbReference type="PANTHER" id="PTHR24567:SF75">
    <property type="entry name" value="FUMARATE AND NITRATE REDUCTION REGULATORY PROTEIN"/>
    <property type="match status" value="1"/>
</dbReference>
<dbReference type="SMART" id="SM00100">
    <property type="entry name" value="cNMP"/>
    <property type="match status" value="1"/>
</dbReference>
<dbReference type="GO" id="GO:0003677">
    <property type="term" value="F:DNA binding"/>
    <property type="evidence" value="ECO:0007669"/>
    <property type="project" value="UniProtKB-KW"/>
</dbReference>